<evidence type="ECO:0000256" key="11">
    <source>
        <dbReference type="SAM" id="SignalP"/>
    </source>
</evidence>
<evidence type="ECO:0000313" key="13">
    <source>
        <dbReference type="Proteomes" id="UP000189705"/>
    </source>
</evidence>
<dbReference type="PRINTS" id="PR01217">
    <property type="entry name" value="PRICHEXTENSN"/>
</dbReference>
<keyword evidence="2" id="KW-0812">Transmembrane</keyword>
<dbReference type="SMART" id="SM00409">
    <property type="entry name" value="IG"/>
    <property type="match status" value="1"/>
</dbReference>
<dbReference type="SUPFAM" id="SSF48726">
    <property type="entry name" value="Immunoglobulin"/>
    <property type="match status" value="1"/>
</dbReference>
<dbReference type="InterPro" id="IPR013783">
    <property type="entry name" value="Ig-like_fold"/>
</dbReference>
<keyword evidence="4" id="KW-1133">Transmembrane helix</keyword>
<dbReference type="InterPro" id="IPR007110">
    <property type="entry name" value="Ig-like_dom"/>
</dbReference>
<dbReference type="AlphaFoldDB" id="A0A3Q0GAQ1"/>
<reference evidence="14" key="1">
    <citation type="submission" date="2025-08" db="UniProtKB">
        <authorList>
            <consortium name="RefSeq"/>
        </authorList>
    </citation>
    <scope>IDENTIFICATION</scope>
</reference>
<evidence type="ECO:0000256" key="7">
    <source>
        <dbReference type="ARBA" id="ARBA00023180"/>
    </source>
</evidence>
<accession>A0A3Q0GAQ1</accession>
<comment type="similarity">
    <text evidence="9">Belongs to the immunoglobulin superfamily. TIM family.</text>
</comment>
<evidence type="ECO:0000256" key="5">
    <source>
        <dbReference type="ARBA" id="ARBA00023136"/>
    </source>
</evidence>
<dbReference type="GO" id="GO:0043277">
    <property type="term" value="P:apoptotic cell clearance"/>
    <property type="evidence" value="ECO:0007669"/>
    <property type="project" value="TreeGrafter"/>
</dbReference>
<dbReference type="Proteomes" id="UP000189705">
    <property type="component" value="Unplaced"/>
</dbReference>
<dbReference type="PANTHER" id="PTHR46608">
    <property type="entry name" value="T-CELL IMMUNOGLOBULIN AND MUCIN DOMAIN-CONTAINING PROTEIN 4"/>
    <property type="match status" value="1"/>
</dbReference>
<feature type="domain" description="Ig-like" evidence="12">
    <location>
        <begin position="30"/>
        <end position="134"/>
    </location>
</feature>
<dbReference type="InterPro" id="IPR013106">
    <property type="entry name" value="Ig_V-set"/>
</dbReference>
<feature type="signal peptide" evidence="11">
    <location>
        <begin position="1"/>
        <end position="21"/>
    </location>
</feature>
<evidence type="ECO:0000256" key="1">
    <source>
        <dbReference type="ARBA" id="ARBA00004479"/>
    </source>
</evidence>
<evidence type="ECO:0000256" key="6">
    <source>
        <dbReference type="ARBA" id="ARBA00023157"/>
    </source>
</evidence>
<keyword evidence="8" id="KW-0393">Immunoglobulin domain</keyword>
<evidence type="ECO:0000256" key="9">
    <source>
        <dbReference type="ARBA" id="ARBA00038203"/>
    </source>
</evidence>
<name>A0A3Q0GAQ1_ALLSI</name>
<dbReference type="Pfam" id="PF07686">
    <property type="entry name" value="V-set"/>
    <property type="match status" value="1"/>
</dbReference>
<dbReference type="RefSeq" id="XP_025056746.1">
    <property type="nucleotide sequence ID" value="XM_025200961.1"/>
</dbReference>
<dbReference type="InterPro" id="IPR036179">
    <property type="entry name" value="Ig-like_dom_sf"/>
</dbReference>
<evidence type="ECO:0000259" key="12">
    <source>
        <dbReference type="PROSITE" id="PS50835"/>
    </source>
</evidence>
<dbReference type="STRING" id="38654.A0A3Q0GAQ1"/>
<feature type="chain" id="PRO_5017964793" evidence="11">
    <location>
        <begin position="22"/>
        <end position="364"/>
    </location>
</feature>
<organism evidence="13 14">
    <name type="scientific">Alligator sinensis</name>
    <name type="common">Chinese alligator</name>
    <dbReference type="NCBI Taxonomy" id="38654"/>
    <lineage>
        <taxon>Eukaryota</taxon>
        <taxon>Metazoa</taxon>
        <taxon>Chordata</taxon>
        <taxon>Craniata</taxon>
        <taxon>Vertebrata</taxon>
        <taxon>Euteleostomi</taxon>
        <taxon>Archelosauria</taxon>
        <taxon>Archosauria</taxon>
        <taxon>Crocodylia</taxon>
        <taxon>Alligatoridae</taxon>
        <taxon>Alligatorinae</taxon>
        <taxon>Alligator</taxon>
    </lineage>
</organism>
<evidence type="ECO:0000256" key="8">
    <source>
        <dbReference type="ARBA" id="ARBA00023319"/>
    </source>
</evidence>
<keyword evidence="13" id="KW-1185">Reference proteome</keyword>
<dbReference type="GO" id="GO:0016020">
    <property type="term" value="C:membrane"/>
    <property type="evidence" value="ECO:0007669"/>
    <property type="project" value="UniProtKB-SubCell"/>
</dbReference>
<dbReference type="FunFam" id="2.60.40.10:FF:000774">
    <property type="entry name" value="Hepatitis A virus cellular receptor 1"/>
    <property type="match status" value="1"/>
</dbReference>
<evidence type="ECO:0000256" key="10">
    <source>
        <dbReference type="SAM" id="MobiDB-lite"/>
    </source>
</evidence>
<evidence type="ECO:0000256" key="3">
    <source>
        <dbReference type="ARBA" id="ARBA00022729"/>
    </source>
</evidence>
<comment type="subcellular location">
    <subcellularLocation>
        <location evidence="1">Membrane</location>
        <topology evidence="1">Single-pass type I membrane protein</topology>
    </subcellularLocation>
</comment>
<evidence type="ECO:0000313" key="14">
    <source>
        <dbReference type="RefSeq" id="XP_025056746.1"/>
    </source>
</evidence>
<dbReference type="GO" id="GO:0001786">
    <property type="term" value="F:phosphatidylserine binding"/>
    <property type="evidence" value="ECO:0007669"/>
    <property type="project" value="TreeGrafter"/>
</dbReference>
<feature type="compositionally biased region" description="Pro residues" evidence="10">
    <location>
        <begin position="141"/>
        <end position="154"/>
    </location>
</feature>
<dbReference type="GeneID" id="106722047"/>
<keyword evidence="7" id="KW-0325">Glycoprotein</keyword>
<keyword evidence="3 11" id="KW-0732">Signal</keyword>
<keyword evidence="5" id="KW-0472">Membrane</keyword>
<dbReference type="InParanoid" id="A0A3Q0GAQ1"/>
<dbReference type="PROSITE" id="PS50835">
    <property type="entry name" value="IG_LIKE"/>
    <property type="match status" value="1"/>
</dbReference>
<evidence type="ECO:0000256" key="2">
    <source>
        <dbReference type="ARBA" id="ARBA00022692"/>
    </source>
</evidence>
<keyword evidence="6" id="KW-1015">Disulfide bond</keyword>
<dbReference type="Gene3D" id="2.60.40.10">
    <property type="entry name" value="Immunoglobulins"/>
    <property type="match status" value="1"/>
</dbReference>
<dbReference type="GO" id="GO:0060097">
    <property type="term" value="P:cytoskeletal rearrangement involved in phagocytosis, engulfment"/>
    <property type="evidence" value="ECO:0007669"/>
    <property type="project" value="TreeGrafter"/>
</dbReference>
<sequence length="364" mass="39347">MSPSLWLHWILVQMWIAHAASQTVVRGVTGQSVTLPCFYHVARASDVTAMCWGRGRCPNSKCSNEIVRTDGLRVISSKSVRYQLTNRLGIGDVSLTVRNVNEGDRGIYCCRVEVPGWFNDIKRNLELKVERAVTTPRRPPHPLPPPPRPPPTTAPVPAAVTTHPAMPPAFPTDPALPDTTLAPQTTALETTDAWPGRYGVTEFDRTLGSITTPPPPRPPTTTAPVPAAVTTHPAMPPAFPMDPALPDTTLGPQTTALETTDAWPGCYGVTELDRTLGSITTPPPPRPPTTTAPVPAVVTTHPAMPPAFPTGPTFLDTTLPPQTTALETTDAWPGCYGVTELDRTLGCRSILLDLQQQQPRFPQW</sequence>
<protein>
    <submittedName>
        <fullName evidence="14">Hepatitis A virus cellular receptor 1-like</fullName>
    </submittedName>
</protein>
<proteinExistence type="inferred from homology"/>
<feature type="region of interest" description="Disordered" evidence="10">
    <location>
        <begin position="132"/>
        <end position="160"/>
    </location>
</feature>
<dbReference type="PANTHER" id="PTHR46608:SF3">
    <property type="entry name" value="T-CELL IMMUNOGLOBULIN AND MUCIN DOMAIN-CONTAINING PROTEIN 4"/>
    <property type="match status" value="1"/>
</dbReference>
<evidence type="ECO:0000256" key="4">
    <source>
        <dbReference type="ARBA" id="ARBA00022989"/>
    </source>
</evidence>
<dbReference type="InterPro" id="IPR003599">
    <property type="entry name" value="Ig_sub"/>
</dbReference>
<gene>
    <name evidence="14" type="primary">LOC106722047</name>
</gene>
<dbReference type="KEGG" id="asn:106722047"/>